<dbReference type="PROSITE" id="PS00622">
    <property type="entry name" value="HTH_LUXR_1"/>
    <property type="match status" value="1"/>
</dbReference>
<dbReference type="Gene3D" id="1.25.40.10">
    <property type="entry name" value="Tetratricopeptide repeat domain"/>
    <property type="match status" value="1"/>
</dbReference>
<dbReference type="Pfam" id="PF00196">
    <property type="entry name" value="GerE"/>
    <property type="match status" value="1"/>
</dbReference>
<proteinExistence type="predicted"/>
<accession>A0ABS4W806</accession>
<dbReference type="PRINTS" id="PR00038">
    <property type="entry name" value="HTHLUXR"/>
</dbReference>
<gene>
    <name evidence="6" type="ORF">JOF46_000248</name>
</gene>
<reference evidence="6 7" key="1">
    <citation type="submission" date="2021-03" db="EMBL/GenBank/DDBJ databases">
        <title>Sequencing the genomes of 1000 actinobacteria strains.</title>
        <authorList>
            <person name="Klenk H.-P."/>
        </authorList>
    </citation>
    <scope>NUCLEOTIDE SEQUENCE [LARGE SCALE GENOMIC DNA]</scope>
    <source>
        <strain evidence="6 7">DSM 15454</strain>
    </source>
</reference>
<keyword evidence="3" id="KW-0804">Transcription</keyword>
<evidence type="ECO:0000256" key="4">
    <source>
        <dbReference type="SAM" id="MobiDB-lite"/>
    </source>
</evidence>
<feature type="domain" description="HTH luxR-type" evidence="5">
    <location>
        <begin position="489"/>
        <end position="554"/>
    </location>
</feature>
<evidence type="ECO:0000313" key="7">
    <source>
        <dbReference type="Proteomes" id="UP000766570"/>
    </source>
</evidence>
<evidence type="ECO:0000256" key="1">
    <source>
        <dbReference type="ARBA" id="ARBA00023015"/>
    </source>
</evidence>
<dbReference type="InterPro" id="IPR011990">
    <property type="entry name" value="TPR-like_helical_dom_sf"/>
</dbReference>
<organism evidence="6 7">
    <name type="scientific">Paeniglutamicibacter psychrophenolicus</name>
    <dbReference type="NCBI Taxonomy" id="257454"/>
    <lineage>
        <taxon>Bacteria</taxon>
        <taxon>Bacillati</taxon>
        <taxon>Actinomycetota</taxon>
        <taxon>Actinomycetes</taxon>
        <taxon>Micrococcales</taxon>
        <taxon>Micrococcaceae</taxon>
        <taxon>Paeniglutamicibacter</taxon>
    </lineage>
</organism>
<dbReference type="PANTHER" id="PTHR44688">
    <property type="entry name" value="DNA-BINDING TRANSCRIPTIONAL ACTIVATOR DEVR_DOSR"/>
    <property type="match status" value="1"/>
</dbReference>
<dbReference type="Proteomes" id="UP000766570">
    <property type="component" value="Unassembled WGS sequence"/>
</dbReference>
<dbReference type="InterPro" id="IPR000792">
    <property type="entry name" value="Tscrpt_reg_LuxR_C"/>
</dbReference>
<dbReference type="RefSeq" id="WP_209905665.1">
    <property type="nucleotide sequence ID" value="NZ_BAAAMI010000022.1"/>
</dbReference>
<dbReference type="InterPro" id="IPR036388">
    <property type="entry name" value="WH-like_DNA-bd_sf"/>
</dbReference>
<sequence>MATNGALEQGRESFAGQDWKAAHRGLSAARNQAPLDGTDLLRLAIAAYLLGFDAESRDNLERAYHGQMAAGRFPEAVRAAFWLVLELALGGDVARAQGWMANARRLLPHCRPDCAEQMLMLIPEALFQLDSDPGSALVASTTALEAGERLGDAELLALGILGRSQALIRLGRIAEALPLIDEAMLVVTRDPVCPIAVGIVYCAAISECQDVFDLRRAREWTEALGDWCDHQPDLVPYRGQCLVHRAQLMRLRGELDRAAAEAARAADWLARPRHPALGMAHYELGELERIRGDAAQAERHYGRAHGFGVSPQPGLGLLRLDQDRPREAAPALERALAEASAATDRARLLPAAGEALLAVGRLARATELARELAGISHYFGSVQLQAEALLLQGRILLAQRHPEQALALLSRAREHWSSLGLPLEVARTRLPMSEACRLLGDAEGARMELDAARASLRELGAAAALGRAAKSLEAGPVPGPGAKPDTATQTVGFGPISPRETEVLRLVATGMTNRQVAQTLFLSEKTVARHLSNIYTKIGVENRAAATAYAYDRGIAARAGARRVADGGNHGVH</sequence>
<dbReference type="GO" id="GO:0003677">
    <property type="term" value="F:DNA binding"/>
    <property type="evidence" value="ECO:0007669"/>
    <property type="project" value="UniProtKB-KW"/>
</dbReference>
<dbReference type="PROSITE" id="PS50043">
    <property type="entry name" value="HTH_LUXR_2"/>
    <property type="match status" value="1"/>
</dbReference>
<dbReference type="SUPFAM" id="SSF46894">
    <property type="entry name" value="C-terminal effector domain of the bipartite response regulators"/>
    <property type="match status" value="1"/>
</dbReference>
<name>A0ABS4W806_9MICC</name>
<keyword evidence="1" id="KW-0805">Transcription regulation</keyword>
<dbReference type="InterPro" id="IPR016032">
    <property type="entry name" value="Sig_transdc_resp-reg_C-effctor"/>
</dbReference>
<comment type="caution">
    <text evidence="6">The sequence shown here is derived from an EMBL/GenBank/DDBJ whole genome shotgun (WGS) entry which is preliminary data.</text>
</comment>
<keyword evidence="2 6" id="KW-0238">DNA-binding</keyword>
<evidence type="ECO:0000259" key="5">
    <source>
        <dbReference type="PROSITE" id="PS50043"/>
    </source>
</evidence>
<dbReference type="Gene3D" id="1.10.10.10">
    <property type="entry name" value="Winged helix-like DNA-binding domain superfamily/Winged helix DNA-binding domain"/>
    <property type="match status" value="1"/>
</dbReference>
<dbReference type="CDD" id="cd06170">
    <property type="entry name" value="LuxR_C_like"/>
    <property type="match status" value="1"/>
</dbReference>
<dbReference type="SUPFAM" id="SSF48452">
    <property type="entry name" value="TPR-like"/>
    <property type="match status" value="3"/>
</dbReference>
<keyword evidence="7" id="KW-1185">Reference proteome</keyword>
<dbReference type="EMBL" id="JAGIOE010000001">
    <property type="protein sequence ID" value="MBP2372336.1"/>
    <property type="molecule type" value="Genomic_DNA"/>
</dbReference>
<evidence type="ECO:0000313" key="6">
    <source>
        <dbReference type="EMBL" id="MBP2372336.1"/>
    </source>
</evidence>
<dbReference type="SMART" id="SM00421">
    <property type="entry name" value="HTH_LUXR"/>
    <property type="match status" value="1"/>
</dbReference>
<evidence type="ECO:0000256" key="2">
    <source>
        <dbReference type="ARBA" id="ARBA00023125"/>
    </source>
</evidence>
<feature type="region of interest" description="Disordered" evidence="4">
    <location>
        <begin position="474"/>
        <end position="494"/>
    </location>
</feature>
<evidence type="ECO:0000256" key="3">
    <source>
        <dbReference type="ARBA" id="ARBA00023163"/>
    </source>
</evidence>
<protein>
    <submittedName>
        <fullName evidence="6">DNA-binding CsgD family transcriptional regulator</fullName>
    </submittedName>
</protein>
<dbReference type="PANTHER" id="PTHR44688:SF16">
    <property type="entry name" value="DNA-BINDING TRANSCRIPTIONAL ACTIVATOR DEVR_DOSR"/>
    <property type="match status" value="1"/>
</dbReference>